<proteinExistence type="predicted"/>
<dbReference type="EMBL" id="CP042905">
    <property type="protein sequence ID" value="QEE15278.1"/>
    <property type="molecule type" value="Genomic_DNA"/>
</dbReference>
<gene>
    <name evidence="1" type="ORF">DSAG12_01103</name>
</gene>
<evidence type="ECO:0000313" key="1">
    <source>
        <dbReference type="EMBL" id="QEE15278.1"/>
    </source>
</evidence>
<dbReference type="RefSeq" id="WP_147662194.1">
    <property type="nucleotide sequence ID" value="NZ_CP042905.2"/>
</dbReference>
<dbReference type="GeneID" id="41329101"/>
<sequence>MDQNKNRDANIIEAFMCKCIKSNPKNYNLFWLCDDDGLSAKNDIITIIKSMLGENNILFISLNDINSDYILHDNNSLFSLFVRIPQPHENHSLELSGLMKIIDNMNIKFKLNNGNLIDTKIYFQITLISDFDPFIYIKKKDYSWVISNIIFIKIFKRMEFGITNKIIKKELDGIFSYLINSVFHEADNIISDQKQFQILFSNYLTEILPDINLESHIENIKNEIMNRINLNEIIQNHLMERVLNCILSFYSAHQVEPLFESGKKVFEKEFHKRVYSHLYPLLGTNIENHKKVGKGDIDFLIYNYPLDVKVEEKDQKLEEIYLNHKDQIIQYCYYRKERVGFLLVYENTIKKPNFEKKDYKVFQEDGIYVIIILLRGNFPYPSKMKSQK</sequence>
<reference evidence="1 2" key="1">
    <citation type="journal article" date="2020" name="Nature">
        <title>Isolation of an archaeon at the prokaryote-eukaryote interface.</title>
        <authorList>
            <person name="Imachi H."/>
            <person name="Nobu M.K."/>
            <person name="Nakahara N."/>
            <person name="Morono Y."/>
            <person name="Ogawara M."/>
            <person name="Takaki Y."/>
            <person name="Takano Y."/>
            <person name="Uematsu K."/>
            <person name="Ikuta T."/>
            <person name="Ito M."/>
            <person name="Matsui Y."/>
            <person name="Miyazaki M."/>
            <person name="Murata K."/>
            <person name="Saito Y."/>
            <person name="Sakai S."/>
            <person name="Song C."/>
            <person name="Tasumi E."/>
            <person name="Yamanaka Y."/>
            <person name="Yamaguchi T."/>
            <person name="Kamagata Y."/>
            <person name="Tamaki H."/>
            <person name="Takai K."/>
        </authorList>
    </citation>
    <scope>NUCLEOTIDE SEQUENCE [LARGE SCALE GENOMIC DNA]</scope>
    <source>
        <strain evidence="1 2">MK-D1</strain>
    </source>
</reference>
<protein>
    <submittedName>
        <fullName evidence="1">Uncharacterized protein</fullName>
    </submittedName>
</protein>
<name>A0A5B9D7S4_9ARCH</name>
<accession>A0A5B9D7S4</accession>
<dbReference type="AlphaFoldDB" id="A0A5B9D7S4"/>
<reference evidence="1 2" key="2">
    <citation type="journal article" date="2024" name="Int. J. Syst. Evol. Microbiol.">
        <title>Promethearchaeum syntrophicum gen. nov., sp. nov., an anaerobic, obligately syntrophic archaeon, the first isolate of the lineage 'Asgard' archaea, and proposal of the new archaeal phylum Promethearchaeota phyl. nov. and kingdom Promethearchaeati regn. nov.</title>
        <authorList>
            <person name="Imachi H."/>
            <person name="Nobu M.K."/>
            <person name="Kato S."/>
            <person name="Takaki Y."/>
            <person name="Miyazaki M."/>
            <person name="Miyata M."/>
            <person name="Ogawara M."/>
            <person name="Saito Y."/>
            <person name="Sakai S."/>
            <person name="Tahara Y.O."/>
            <person name="Takano Y."/>
            <person name="Tasumi E."/>
            <person name="Uematsu K."/>
            <person name="Yoshimura T."/>
            <person name="Itoh T."/>
            <person name="Ohkuma M."/>
            <person name="Takai K."/>
        </authorList>
    </citation>
    <scope>NUCLEOTIDE SEQUENCE [LARGE SCALE GENOMIC DNA]</scope>
    <source>
        <strain evidence="1 2">MK-D1</strain>
    </source>
</reference>
<evidence type="ECO:0000313" key="2">
    <source>
        <dbReference type="Proteomes" id="UP000321408"/>
    </source>
</evidence>
<dbReference type="Proteomes" id="UP000321408">
    <property type="component" value="Chromosome"/>
</dbReference>
<organism evidence="1 2">
    <name type="scientific">Promethearchaeum syntrophicum</name>
    <dbReference type="NCBI Taxonomy" id="2594042"/>
    <lineage>
        <taxon>Archaea</taxon>
        <taxon>Promethearchaeati</taxon>
        <taxon>Promethearchaeota</taxon>
        <taxon>Promethearchaeia</taxon>
        <taxon>Promethearchaeales</taxon>
        <taxon>Promethearchaeaceae</taxon>
        <taxon>Promethearchaeum</taxon>
    </lineage>
</organism>
<keyword evidence="2" id="KW-1185">Reference proteome</keyword>
<dbReference type="KEGG" id="psyt:DSAG12_01103"/>